<dbReference type="InterPro" id="IPR010982">
    <property type="entry name" value="Lambda_DNA-bd_dom_sf"/>
</dbReference>
<gene>
    <name evidence="2" type="ORF">ACFPEN_25635</name>
</gene>
<sequence>MDAGGREQLDPGELVRRTRKEQGLTLAQLGERAGYSAAQVSRYERGISPLTNVTVLRVFADALGIAPQALGLTSQPGIQRGRTIGPITAYPRLPTSKVAGTARWEDGEDPVRRRQVLANLAVTAAAAAGAPILAGGRPPANDAVLREVLVARLRDAMLGLHHNIAVPSGAALNTDLSRALTDFHTCRYGSLALRLPRLIHAGHARSASGDCALLARSYLLATRMLIKLDEQQLGWMAADRARHSAEATGDVLLVAEAARQLAVLARKADWHEQAMSIALTAADHPGLRGGGLDHAAERGLLIQSAAYTAAKAGDASGMRELTDEAAAIAKELGDTTRLRDHGGGFSPTTVQLHRISAENSAGDPATALAAARAVTPQSLPSTERRARYYTDITTAYGRWGHRDDCVRALLAAEHHAPEETHARPAVKSLISGLLTSGRTTTELRGLAARTGLLT</sequence>
<dbReference type="RefSeq" id="WP_417923526.1">
    <property type="nucleotide sequence ID" value="NZ_JBHSFS010000013.1"/>
</dbReference>
<dbReference type="PROSITE" id="PS50943">
    <property type="entry name" value="HTH_CROC1"/>
    <property type="match status" value="1"/>
</dbReference>
<dbReference type="Proteomes" id="UP001595990">
    <property type="component" value="Unassembled WGS sequence"/>
</dbReference>
<protein>
    <submittedName>
        <fullName evidence="2">Helix-turn-helix domain-containing protein</fullName>
    </submittedName>
</protein>
<evidence type="ECO:0000313" key="3">
    <source>
        <dbReference type="Proteomes" id="UP001595990"/>
    </source>
</evidence>
<reference evidence="3" key="1">
    <citation type="journal article" date="2019" name="Int. J. Syst. Evol. Microbiol.">
        <title>The Global Catalogue of Microorganisms (GCM) 10K type strain sequencing project: providing services to taxonomists for standard genome sequencing and annotation.</title>
        <authorList>
            <consortium name="The Broad Institute Genomics Platform"/>
            <consortium name="The Broad Institute Genome Sequencing Center for Infectious Disease"/>
            <person name="Wu L."/>
            <person name="Ma J."/>
        </authorList>
    </citation>
    <scope>NUCLEOTIDE SEQUENCE [LARGE SCALE GENOMIC DNA]</scope>
    <source>
        <strain evidence="3">CECT 8064</strain>
    </source>
</reference>
<proteinExistence type="predicted"/>
<dbReference type="Pfam" id="PF13560">
    <property type="entry name" value="HTH_31"/>
    <property type="match status" value="1"/>
</dbReference>
<evidence type="ECO:0000313" key="2">
    <source>
        <dbReference type="EMBL" id="MFC4516310.1"/>
    </source>
</evidence>
<feature type="domain" description="HTH cro/C1-type" evidence="1">
    <location>
        <begin position="15"/>
        <end position="70"/>
    </location>
</feature>
<dbReference type="SMART" id="SM00530">
    <property type="entry name" value="HTH_XRE"/>
    <property type="match status" value="1"/>
</dbReference>
<dbReference type="SUPFAM" id="SSF47413">
    <property type="entry name" value="lambda repressor-like DNA-binding domains"/>
    <property type="match status" value="1"/>
</dbReference>
<name>A0ABV9BQF1_9ACTN</name>
<dbReference type="Gene3D" id="1.10.260.40">
    <property type="entry name" value="lambda repressor-like DNA-binding domains"/>
    <property type="match status" value="1"/>
</dbReference>
<dbReference type="CDD" id="cd00093">
    <property type="entry name" value="HTH_XRE"/>
    <property type="match status" value="1"/>
</dbReference>
<accession>A0ABV9BQF1</accession>
<keyword evidence="3" id="KW-1185">Reference proteome</keyword>
<comment type="caution">
    <text evidence="2">The sequence shown here is derived from an EMBL/GenBank/DDBJ whole genome shotgun (WGS) entry which is preliminary data.</text>
</comment>
<dbReference type="InterPro" id="IPR001387">
    <property type="entry name" value="Cro/C1-type_HTH"/>
</dbReference>
<organism evidence="2 3">
    <name type="scientific">Streptomyces ehimensis</name>
    <dbReference type="NCBI Taxonomy" id="68195"/>
    <lineage>
        <taxon>Bacteria</taxon>
        <taxon>Bacillati</taxon>
        <taxon>Actinomycetota</taxon>
        <taxon>Actinomycetes</taxon>
        <taxon>Kitasatosporales</taxon>
        <taxon>Streptomycetaceae</taxon>
        <taxon>Streptomyces</taxon>
    </lineage>
</organism>
<dbReference type="EMBL" id="JBHSFS010000013">
    <property type="protein sequence ID" value="MFC4516310.1"/>
    <property type="molecule type" value="Genomic_DNA"/>
</dbReference>
<evidence type="ECO:0000259" key="1">
    <source>
        <dbReference type="PROSITE" id="PS50943"/>
    </source>
</evidence>